<dbReference type="InterPro" id="IPR011701">
    <property type="entry name" value="MFS"/>
</dbReference>
<dbReference type="RefSeq" id="WP_181551665.1">
    <property type="nucleotide sequence ID" value="NZ_JACDUS010000006.1"/>
</dbReference>
<dbReference type="PANTHER" id="PTHR11360:SF290">
    <property type="entry name" value="MONOCARBOXYLATE MFS PERMEASE"/>
    <property type="match status" value="1"/>
</dbReference>
<feature type="transmembrane region" description="Helical" evidence="4">
    <location>
        <begin position="390"/>
        <end position="408"/>
    </location>
</feature>
<evidence type="ECO:0000259" key="5">
    <source>
        <dbReference type="PROSITE" id="PS50850"/>
    </source>
</evidence>
<accession>A0A7W0CA68</accession>
<dbReference type="Pfam" id="PF07690">
    <property type="entry name" value="MFS_1"/>
    <property type="match status" value="1"/>
</dbReference>
<dbReference type="InterPro" id="IPR036259">
    <property type="entry name" value="MFS_trans_sf"/>
</dbReference>
<feature type="transmembrane region" description="Helical" evidence="4">
    <location>
        <begin position="323"/>
        <end position="344"/>
    </location>
</feature>
<gene>
    <name evidence="6" type="ORF">HNR65_002348</name>
</gene>
<keyword evidence="7" id="KW-1185">Reference proteome</keyword>
<feature type="transmembrane region" description="Helical" evidence="4">
    <location>
        <begin position="233"/>
        <end position="252"/>
    </location>
</feature>
<feature type="transmembrane region" description="Helical" evidence="4">
    <location>
        <begin position="47"/>
        <end position="66"/>
    </location>
</feature>
<feature type="transmembrane region" description="Helical" evidence="4">
    <location>
        <begin position="351"/>
        <end position="370"/>
    </location>
</feature>
<feature type="transmembrane region" description="Helical" evidence="4">
    <location>
        <begin position="138"/>
        <end position="163"/>
    </location>
</feature>
<dbReference type="PROSITE" id="PS51257">
    <property type="entry name" value="PROKAR_LIPOPROTEIN"/>
    <property type="match status" value="1"/>
</dbReference>
<dbReference type="Proteomes" id="UP000525298">
    <property type="component" value="Unassembled WGS sequence"/>
</dbReference>
<dbReference type="InterPro" id="IPR050327">
    <property type="entry name" value="Proton-linked_MCT"/>
</dbReference>
<sequence>MPDAKIFYGWYIVGACFLLCFLFAGAGFYSFSIFIEPIEKQFGWNRAAISLTMSIYLVTGGLMGPVHGRLIGRFGPRRVMLVCAVGAGACFVLVSLTRWLWYFYLVYALLAATVCGMGVVPVSSLLSNWFDRRRGTATGIALVGISAGGLLLAPMVGLVTAVWGWQTSFVIIGLMVWCIALPVVFFVIRDRPDQLGLVPEGGGRSVYGQAEAGGQTDFQALGRPAGEVLRTRAFWCIFLSFFLAPMAQMGVLQHQVPLIMDTGMSHAYASVALGVTAGVGGLGKLSFGKMADIWPFQYVILLCFGLQILSVLFLLTTQTPAGVWVYAVCFGFSMGGVIVLLPLVVGHFWGLLSYGVLLGVLWVANAFGGATGTFVSGLVYDWTGSYNNALYLFAAAYLVAIAAFFAAGRPGRASGPASF</sequence>
<dbReference type="Gene3D" id="1.20.1250.20">
    <property type="entry name" value="MFS general substrate transporter like domains"/>
    <property type="match status" value="2"/>
</dbReference>
<dbReference type="GO" id="GO:0022857">
    <property type="term" value="F:transmembrane transporter activity"/>
    <property type="evidence" value="ECO:0007669"/>
    <property type="project" value="InterPro"/>
</dbReference>
<keyword evidence="1 4" id="KW-0812">Transmembrane</keyword>
<keyword evidence="2 4" id="KW-1133">Transmembrane helix</keyword>
<dbReference type="SUPFAM" id="SSF103473">
    <property type="entry name" value="MFS general substrate transporter"/>
    <property type="match status" value="1"/>
</dbReference>
<evidence type="ECO:0000313" key="6">
    <source>
        <dbReference type="EMBL" id="MBA2882014.1"/>
    </source>
</evidence>
<dbReference type="AlphaFoldDB" id="A0A7W0CA68"/>
<organism evidence="6 7">
    <name type="scientific">Desulfosalsimonas propionicica</name>
    <dbReference type="NCBI Taxonomy" id="332175"/>
    <lineage>
        <taxon>Bacteria</taxon>
        <taxon>Pseudomonadati</taxon>
        <taxon>Thermodesulfobacteriota</taxon>
        <taxon>Desulfobacteria</taxon>
        <taxon>Desulfobacterales</taxon>
        <taxon>Desulfosalsimonadaceae</taxon>
        <taxon>Desulfosalsimonas</taxon>
    </lineage>
</organism>
<dbReference type="InterPro" id="IPR020846">
    <property type="entry name" value="MFS_dom"/>
</dbReference>
<reference evidence="6 7" key="1">
    <citation type="submission" date="2020-07" db="EMBL/GenBank/DDBJ databases">
        <title>Genomic Encyclopedia of Type Strains, Phase IV (KMG-IV): sequencing the most valuable type-strain genomes for metagenomic binning, comparative biology and taxonomic classification.</title>
        <authorList>
            <person name="Goeker M."/>
        </authorList>
    </citation>
    <scope>NUCLEOTIDE SEQUENCE [LARGE SCALE GENOMIC DNA]</scope>
    <source>
        <strain evidence="6 7">DSM 17721</strain>
    </source>
</reference>
<feature type="domain" description="Major facilitator superfamily (MFS) profile" evidence="5">
    <location>
        <begin position="13"/>
        <end position="412"/>
    </location>
</feature>
<dbReference type="CDD" id="cd17355">
    <property type="entry name" value="MFS_YcxA_like"/>
    <property type="match status" value="1"/>
</dbReference>
<dbReference type="EMBL" id="JACDUS010000006">
    <property type="protein sequence ID" value="MBA2882014.1"/>
    <property type="molecule type" value="Genomic_DNA"/>
</dbReference>
<evidence type="ECO:0000256" key="1">
    <source>
        <dbReference type="ARBA" id="ARBA00022692"/>
    </source>
</evidence>
<feature type="transmembrane region" description="Helical" evidence="4">
    <location>
        <begin position="102"/>
        <end position="126"/>
    </location>
</feature>
<comment type="caution">
    <text evidence="6">The sequence shown here is derived from an EMBL/GenBank/DDBJ whole genome shotgun (WGS) entry which is preliminary data.</text>
</comment>
<proteinExistence type="predicted"/>
<evidence type="ECO:0000256" key="3">
    <source>
        <dbReference type="ARBA" id="ARBA00023136"/>
    </source>
</evidence>
<feature type="transmembrane region" description="Helical" evidence="4">
    <location>
        <begin position="78"/>
        <end position="96"/>
    </location>
</feature>
<name>A0A7W0CA68_9BACT</name>
<feature type="transmembrane region" description="Helical" evidence="4">
    <location>
        <begin position="299"/>
        <end position="317"/>
    </location>
</feature>
<dbReference type="PROSITE" id="PS50850">
    <property type="entry name" value="MFS"/>
    <property type="match status" value="1"/>
</dbReference>
<keyword evidence="3 4" id="KW-0472">Membrane</keyword>
<evidence type="ECO:0000256" key="2">
    <source>
        <dbReference type="ARBA" id="ARBA00022989"/>
    </source>
</evidence>
<feature type="transmembrane region" description="Helical" evidence="4">
    <location>
        <begin position="169"/>
        <end position="188"/>
    </location>
</feature>
<feature type="transmembrane region" description="Helical" evidence="4">
    <location>
        <begin position="7"/>
        <end position="35"/>
    </location>
</feature>
<evidence type="ECO:0000313" key="7">
    <source>
        <dbReference type="Proteomes" id="UP000525298"/>
    </source>
</evidence>
<protein>
    <submittedName>
        <fullName evidence="6">Sugar phosphate permease</fullName>
    </submittedName>
</protein>
<dbReference type="PANTHER" id="PTHR11360">
    <property type="entry name" value="MONOCARBOXYLATE TRANSPORTER"/>
    <property type="match status" value="1"/>
</dbReference>
<evidence type="ECO:0000256" key="4">
    <source>
        <dbReference type="SAM" id="Phobius"/>
    </source>
</evidence>